<dbReference type="PROSITE" id="PS52050">
    <property type="entry name" value="WYL"/>
    <property type="match status" value="1"/>
</dbReference>
<sequence length="267" mass="30730">MNPFEKIFNYQILSRMEGSGAVTITSHERTWLRAMLAHPAAMDAFEASTLAKLREVLAGTGVSEADELYLGLQEKAGYVQRQVYRPLLRVLRRIIVSKDGVRISYILKNGTVRQGLPGYPCKLEYSMVKREWYLHWLNTQNHSFMSTKLRNIVDVESVEVPAELAEKYEEKLGTLAEARQRSAEIQVVPEYNVELSRILYAFSCFDKEVRYDEEQDTYTIKLTFSKDEMEFILSKVRFLGKRVCVVKNKAMQVRMAETAAMALGRYG</sequence>
<evidence type="ECO:0000313" key="2">
    <source>
        <dbReference type="Proteomes" id="UP000076927"/>
    </source>
</evidence>
<dbReference type="RefSeq" id="WP_068603639.1">
    <property type="nucleotide sequence ID" value="NZ_CP011388.1"/>
</dbReference>
<keyword evidence="2" id="KW-1185">Reference proteome</keyword>
<dbReference type="KEGG" id="pswu:SY83_01650"/>
<dbReference type="OrthoDB" id="2858389at2"/>
<dbReference type="STRING" id="1178515.SY83_01650"/>
<reference evidence="1 2" key="1">
    <citation type="submission" date="2015-01" db="EMBL/GenBank/DDBJ databases">
        <title>Paenibacillus swuensis/DY6/whole genome sequencing.</title>
        <authorList>
            <person name="Kim M.K."/>
            <person name="Srinivasan S."/>
            <person name="Lee J.-J."/>
        </authorList>
    </citation>
    <scope>NUCLEOTIDE SEQUENCE [LARGE SCALE GENOMIC DNA]</scope>
    <source>
        <strain evidence="1 2">DY6</strain>
    </source>
</reference>
<protein>
    <recommendedName>
        <fullName evidence="3">WYL domain-containing protein</fullName>
    </recommendedName>
</protein>
<proteinExistence type="predicted"/>
<evidence type="ECO:0000313" key="1">
    <source>
        <dbReference type="EMBL" id="ANE45245.1"/>
    </source>
</evidence>
<dbReference type="AlphaFoldDB" id="A0A172TDW9"/>
<accession>A0A172TDW9</accession>
<name>A0A172TDW9_9BACL</name>
<dbReference type="EMBL" id="CP011388">
    <property type="protein sequence ID" value="ANE45245.1"/>
    <property type="molecule type" value="Genomic_DNA"/>
</dbReference>
<evidence type="ECO:0008006" key="3">
    <source>
        <dbReference type="Google" id="ProtNLM"/>
    </source>
</evidence>
<dbReference type="PATRIC" id="fig|1178515.4.peg.306"/>
<organism evidence="1 2">
    <name type="scientific">Paenibacillus swuensis</name>
    <dbReference type="NCBI Taxonomy" id="1178515"/>
    <lineage>
        <taxon>Bacteria</taxon>
        <taxon>Bacillati</taxon>
        <taxon>Bacillota</taxon>
        <taxon>Bacilli</taxon>
        <taxon>Bacillales</taxon>
        <taxon>Paenibacillaceae</taxon>
        <taxon>Paenibacillus</taxon>
    </lineage>
</organism>
<gene>
    <name evidence="1" type="ORF">SY83_01650</name>
</gene>
<dbReference type="Proteomes" id="UP000076927">
    <property type="component" value="Chromosome"/>
</dbReference>